<dbReference type="EMBL" id="WUBL01000070">
    <property type="protein sequence ID" value="KAF2967339.1"/>
    <property type="molecule type" value="Genomic_DNA"/>
</dbReference>
<dbReference type="CDD" id="cd11058">
    <property type="entry name" value="CYP60B-like"/>
    <property type="match status" value="1"/>
</dbReference>
<dbReference type="GO" id="GO:0020037">
    <property type="term" value="F:heme binding"/>
    <property type="evidence" value="ECO:0007669"/>
    <property type="project" value="InterPro"/>
</dbReference>
<dbReference type="GO" id="GO:0004497">
    <property type="term" value="F:monooxygenase activity"/>
    <property type="evidence" value="ECO:0007669"/>
    <property type="project" value="InterPro"/>
</dbReference>
<accession>A0A7C8IZH5</accession>
<evidence type="ECO:0000256" key="2">
    <source>
        <dbReference type="ARBA" id="ARBA00022723"/>
    </source>
</evidence>
<dbReference type="InParanoid" id="A0A7C8IZH5"/>
<protein>
    <recommendedName>
        <fullName evidence="7">Cytochrome P450</fullName>
    </recommendedName>
</protein>
<dbReference type="InterPro" id="IPR036396">
    <property type="entry name" value="Cyt_P450_sf"/>
</dbReference>
<dbReference type="SUPFAM" id="SSF48264">
    <property type="entry name" value="Cytochrome P450"/>
    <property type="match status" value="1"/>
</dbReference>
<feature type="region of interest" description="Disordered" evidence="4">
    <location>
        <begin position="421"/>
        <end position="440"/>
    </location>
</feature>
<dbReference type="GO" id="GO:0005506">
    <property type="term" value="F:iron ion binding"/>
    <property type="evidence" value="ECO:0007669"/>
    <property type="project" value="InterPro"/>
</dbReference>
<feature type="region of interest" description="Disordered" evidence="4">
    <location>
        <begin position="500"/>
        <end position="567"/>
    </location>
</feature>
<dbReference type="PANTHER" id="PTHR24305:SF199">
    <property type="entry name" value="P450, PUTATIVE (EUROFUNG)-RELATED"/>
    <property type="match status" value="1"/>
</dbReference>
<keyword evidence="6" id="KW-1185">Reference proteome</keyword>
<keyword evidence="3" id="KW-0408">Iron</keyword>
<evidence type="ECO:0000313" key="6">
    <source>
        <dbReference type="Proteomes" id="UP000481858"/>
    </source>
</evidence>
<feature type="compositionally biased region" description="Polar residues" evidence="4">
    <location>
        <begin position="425"/>
        <end position="436"/>
    </location>
</feature>
<feature type="compositionally biased region" description="Basic and acidic residues" evidence="4">
    <location>
        <begin position="503"/>
        <end position="513"/>
    </location>
</feature>
<dbReference type="GO" id="GO:0016705">
    <property type="term" value="F:oxidoreductase activity, acting on paired donors, with incorporation or reduction of molecular oxygen"/>
    <property type="evidence" value="ECO:0007669"/>
    <property type="project" value="InterPro"/>
</dbReference>
<evidence type="ECO:0000313" key="5">
    <source>
        <dbReference type="EMBL" id="KAF2967339.1"/>
    </source>
</evidence>
<evidence type="ECO:0000256" key="3">
    <source>
        <dbReference type="ARBA" id="ARBA00023004"/>
    </source>
</evidence>
<keyword evidence="2" id="KW-0479">Metal-binding</keyword>
<name>A0A7C8IZH5_9PEZI</name>
<evidence type="ECO:0000256" key="1">
    <source>
        <dbReference type="ARBA" id="ARBA00022617"/>
    </source>
</evidence>
<keyword evidence="1" id="KW-0349">Heme</keyword>
<evidence type="ECO:0008006" key="7">
    <source>
        <dbReference type="Google" id="ProtNLM"/>
    </source>
</evidence>
<dbReference type="Proteomes" id="UP000481858">
    <property type="component" value="Unassembled WGS sequence"/>
</dbReference>
<dbReference type="InterPro" id="IPR001128">
    <property type="entry name" value="Cyt_P450"/>
</dbReference>
<dbReference type="PANTHER" id="PTHR24305">
    <property type="entry name" value="CYTOCHROME P450"/>
    <property type="match status" value="1"/>
</dbReference>
<dbReference type="InterPro" id="IPR050121">
    <property type="entry name" value="Cytochrome_P450_monoxygenase"/>
</dbReference>
<comment type="caution">
    <text evidence="5">The sequence shown here is derived from an EMBL/GenBank/DDBJ whole genome shotgun (WGS) entry which is preliminary data.</text>
</comment>
<organism evidence="5 6">
    <name type="scientific">Xylaria multiplex</name>
    <dbReference type="NCBI Taxonomy" id="323545"/>
    <lineage>
        <taxon>Eukaryota</taxon>
        <taxon>Fungi</taxon>
        <taxon>Dikarya</taxon>
        <taxon>Ascomycota</taxon>
        <taxon>Pezizomycotina</taxon>
        <taxon>Sordariomycetes</taxon>
        <taxon>Xylariomycetidae</taxon>
        <taxon>Xylariales</taxon>
        <taxon>Xylariaceae</taxon>
        <taxon>Xylaria</taxon>
    </lineage>
</organism>
<reference evidence="5 6" key="1">
    <citation type="submission" date="2019-12" db="EMBL/GenBank/DDBJ databases">
        <title>Draft genome sequence of the ascomycete Xylaria multiplex DSM 110363.</title>
        <authorList>
            <person name="Buettner E."/>
            <person name="Kellner H."/>
        </authorList>
    </citation>
    <scope>NUCLEOTIDE SEQUENCE [LARGE SCALE GENOMIC DNA]</scope>
    <source>
        <strain evidence="5 6">DSM 110363</strain>
    </source>
</reference>
<dbReference type="Pfam" id="PF00067">
    <property type="entry name" value="p450"/>
    <property type="match status" value="1"/>
</dbReference>
<dbReference type="OrthoDB" id="1470350at2759"/>
<dbReference type="Gene3D" id="1.10.630.10">
    <property type="entry name" value="Cytochrome P450"/>
    <property type="match status" value="1"/>
</dbReference>
<dbReference type="AlphaFoldDB" id="A0A7C8IZH5"/>
<feature type="compositionally biased region" description="Polar residues" evidence="4">
    <location>
        <begin position="558"/>
        <end position="567"/>
    </location>
</feature>
<proteinExistence type="predicted"/>
<evidence type="ECO:0000256" key="4">
    <source>
        <dbReference type="SAM" id="MobiDB-lite"/>
    </source>
</evidence>
<gene>
    <name evidence="5" type="ORF">GQX73_g6274</name>
</gene>
<sequence>MVLLGFLDLELNSLSTKCSASFLLYNIFFHPLAQIPGPLWWRASRLAFLRSFLAGNLVRDVRKIHEKYGDVVRIAPDEISFAREDVWADALSGRSPLPRNAIFFKIPPGQPDNLVMTADPNASMRMRQIVSPAFTERALSRQEPRIQFYVNLLMQRLQGHTVAQSDVTQEAVVDLVDWLHWFAFDLVGELAFGESFGCLQEMKHHQWIRTIFSSIKVSAFAATTRYYYGLETLLMQLIPRSILKMQDDHFAFAKARVDQRMILSQRDDFMTPMLEDNPNFEKISIPEIQSTMAVLILAGSETTATALCGILNSLVQNPEQLHRLEKEIRSTFGTEKEITLSALQKLPFLNAVILEGLRMCNPVVGGILRRVPKGGSMICGYFLPNGNPNTKKIPHKCYQGVHSQARGYHYLRERFLTIKQRKKQNSNFPPTSSLSGKNRRQLVGSMIRNLIEGTESRQPRRGSHTGISIPWSNILISKSLTSARRDAQFDVVAEYGIKQPPTRGEKERTEAKRSSSSLITYPDPQRQTETSHNHIHNPHHPNSTPRLSRPHMPATDQAPKSSVQSRTPCDALASALNTDVDHTSAGAIPHPLVLQTPRPEHCEGSCGITSLGIQVRT</sequence>